<dbReference type="InterPro" id="IPR058637">
    <property type="entry name" value="YknX-like_C"/>
</dbReference>
<feature type="domain" description="CzcB-like barrel-sandwich hybrid" evidence="5">
    <location>
        <begin position="73"/>
        <end position="252"/>
    </location>
</feature>
<name>A0A4R5KM06_9BACL</name>
<comment type="similarity">
    <text evidence="1">Belongs to the membrane fusion protein (MFP) (TC 8.A.1) family.</text>
</comment>
<evidence type="ECO:0000313" key="8">
    <source>
        <dbReference type="Proteomes" id="UP000295636"/>
    </source>
</evidence>
<organism evidence="7 8">
    <name type="scientific">Paenibacillus piri</name>
    <dbReference type="NCBI Taxonomy" id="2547395"/>
    <lineage>
        <taxon>Bacteria</taxon>
        <taxon>Bacillati</taxon>
        <taxon>Bacillota</taxon>
        <taxon>Bacilli</taxon>
        <taxon>Bacillales</taxon>
        <taxon>Paenibacillaceae</taxon>
        <taxon>Paenibacillus</taxon>
    </lineage>
</organism>
<dbReference type="Pfam" id="PF25954">
    <property type="entry name" value="Beta-barrel_RND_2"/>
    <property type="match status" value="1"/>
</dbReference>
<dbReference type="Gene3D" id="2.40.420.20">
    <property type="match status" value="1"/>
</dbReference>
<evidence type="ECO:0000256" key="1">
    <source>
        <dbReference type="ARBA" id="ARBA00009477"/>
    </source>
</evidence>
<keyword evidence="8" id="KW-1185">Reference proteome</keyword>
<dbReference type="EMBL" id="SMRT01000007">
    <property type="protein sequence ID" value="TDF96619.1"/>
    <property type="molecule type" value="Genomic_DNA"/>
</dbReference>
<evidence type="ECO:0000313" key="7">
    <source>
        <dbReference type="EMBL" id="TDF96619.1"/>
    </source>
</evidence>
<comment type="caution">
    <text evidence="7">The sequence shown here is derived from an EMBL/GenBank/DDBJ whole genome shotgun (WGS) entry which is preliminary data.</text>
</comment>
<dbReference type="InterPro" id="IPR058647">
    <property type="entry name" value="BSH_CzcB-like"/>
</dbReference>
<dbReference type="NCBIfam" id="TIGR01730">
    <property type="entry name" value="RND_mfp"/>
    <property type="match status" value="1"/>
</dbReference>
<dbReference type="RefSeq" id="WP_133229883.1">
    <property type="nucleotide sequence ID" value="NZ_SMRT01000007.1"/>
</dbReference>
<keyword evidence="2" id="KW-0175">Coiled coil</keyword>
<dbReference type="Pfam" id="PF25989">
    <property type="entry name" value="YknX_C"/>
    <property type="match status" value="1"/>
</dbReference>
<evidence type="ECO:0000256" key="2">
    <source>
        <dbReference type="SAM" id="Coils"/>
    </source>
</evidence>
<feature type="chain" id="PRO_5020701709" evidence="3">
    <location>
        <begin position="34"/>
        <end position="416"/>
    </location>
</feature>
<evidence type="ECO:0000256" key="3">
    <source>
        <dbReference type="SAM" id="SignalP"/>
    </source>
</evidence>
<protein>
    <submittedName>
        <fullName evidence="7">Efflux RND transporter periplasmic adaptor subunit</fullName>
    </submittedName>
</protein>
<sequence length="416" mass="45046">MNLNKMKSVKHSTKWMGAVVLSTALLTGCTAPAAKPQPNAAEAALKTVKVSPITKKSIGDPLEQVADVVSSVTMDVVTKANGDVLEIYKKRGELVQKGEVIARMDPTDVALQKQKGVLGVKSAGQQLTKAKEDLANSKVDLQNAVTKSETAVKDAEKSYSKGRNDYDSGLITKNQLDQMETQLNNLKLDLESAKNKLKTLESTNSLSQLETQLESSNLSVREADRTLENMELKAPVSGVLTELPIETGMSLSPGFKAAQVQQLDPVKIKAELTEASAALIRGKQELGFYVPGSKDKLKGQISYLADVMSAQSKSYSLELQVSNAERKLKPGSKVQILLTEEKDEVVITVPTLSVVREGGDTFVFVLVGDVAEKRKVELGRLNETIQEVLSGIKEGEQLIVSGQNQLKDKEKVQLAK</sequence>
<dbReference type="OrthoDB" id="1633529at2"/>
<reference evidence="7 8" key="1">
    <citation type="submission" date="2019-03" db="EMBL/GenBank/DDBJ databases">
        <title>This is whole genome sequence of Paenibacillus sp MS74 strain.</title>
        <authorList>
            <person name="Trinh H.N."/>
        </authorList>
    </citation>
    <scope>NUCLEOTIDE SEQUENCE [LARGE SCALE GENOMIC DNA]</scope>
    <source>
        <strain evidence="7 8">MS74</strain>
    </source>
</reference>
<gene>
    <name evidence="7" type="ORF">E1757_16130</name>
</gene>
<proteinExistence type="inferred from homology"/>
<feature type="signal peptide" evidence="3">
    <location>
        <begin position="1"/>
        <end position="33"/>
    </location>
</feature>
<feature type="coiled-coil region" evidence="2">
    <location>
        <begin position="176"/>
        <end position="233"/>
    </location>
</feature>
<keyword evidence="3" id="KW-0732">Signal</keyword>
<dbReference type="Gene3D" id="1.10.287.470">
    <property type="entry name" value="Helix hairpin bin"/>
    <property type="match status" value="1"/>
</dbReference>
<dbReference type="Proteomes" id="UP000295636">
    <property type="component" value="Unassembled WGS sequence"/>
</dbReference>
<evidence type="ECO:0000259" key="5">
    <source>
        <dbReference type="Pfam" id="PF25973"/>
    </source>
</evidence>
<dbReference type="GO" id="GO:1990281">
    <property type="term" value="C:efflux pump complex"/>
    <property type="evidence" value="ECO:0007669"/>
    <property type="project" value="TreeGrafter"/>
</dbReference>
<dbReference type="AlphaFoldDB" id="A0A4R5KM06"/>
<dbReference type="Gene3D" id="2.40.30.170">
    <property type="match status" value="1"/>
</dbReference>
<dbReference type="InterPro" id="IPR058792">
    <property type="entry name" value="Beta-barrel_RND_2"/>
</dbReference>
<dbReference type="Pfam" id="PF25973">
    <property type="entry name" value="BSH_CzcB"/>
    <property type="match status" value="1"/>
</dbReference>
<feature type="domain" description="CusB-like beta-barrel" evidence="4">
    <location>
        <begin position="268"/>
        <end position="341"/>
    </location>
</feature>
<dbReference type="Gene3D" id="2.40.50.100">
    <property type="match status" value="1"/>
</dbReference>
<dbReference type="PANTHER" id="PTHR30469">
    <property type="entry name" value="MULTIDRUG RESISTANCE PROTEIN MDTA"/>
    <property type="match status" value="1"/>
</dbReference>
<dbReference type="PROSITE" id="PS51257">
    <property type="entry name" value="PROKAR_LIPOPROTEIN"/>
    <property type="match status" value="1"/>
</dbReference>
<evidence type="ECO:0000259" key="4">
    <source>
        <dbReference type="Pfam" id="PF25954"/>
    </source>
</evidence>
<evidence type="ECO:0000259" key="6">
    <source>
        <dbReference type="Pfam" id="PF25989"/>
    </source>
</evidence>
<feature type="domain" description="YknX-like C-terminal permuted SH3-like" evidence="6">
    <location>
        <begin position="346"/>
        <end position="413"/>
    </location>
</feature>
<dbReference type="SUPFAM" id="SSF111369">
    <property type="entry name" value="HlyD-like secretion proteins"/>
    <property type="match status" value="1"/>
</dbReference>
<dbReference type="GO" id="GO:0015562">
    <property type="term" value="F:efflux transmembrane transporter activity"/>
    <property type="evidence" value="ECO:0007669"/>
    <property type="project" value="TreeGrafter"/>
</dbReference>
<accession>A0A4R5KM06</accession>
<dbReference type="InterPro" id="IPR006143">
    <property type="entry name" value="RND_pump_MFP"/>
</dbReference>